<dbReference type="PANTHER" id="PTHR43065:SF46">
    <property type="entry name" value="C4-DICARBOXYLATE TRANSPORT SENSOR PROTEIN DCTB"/>
    <property type="match status" value="1"/>
</dbReference>
<organism evidence="14 15">
    <name type="scientific">Caulobacter mirabilis</name>
    <dbReference type="NCBI Taxonomy" id="69666"/>
    <lineage>
        <taxon>Bacteria</taxon>
        <taxon>Pseudomonadati</taxon>
        <taxon>Pseudomonadota</taxon>
        <taxon>Alphaproteobacteria</taxon>
        <taxon>Caulobacterales</taxon>
        <taxon>Caulobacteraceae</taxon>
        <taxon>Caulobacter</taxon>
    </lineage>
</organism>
<feature type="modified residue" description="4-aspartylphosphate" evidence="9">
    <location>
        <position position="657"/>
    </location>
</feature>
<dbReference type="PROSITE" id="PS50113">
    <property type="entry name" value="PAC"/>
    <property type="match status" value="1"/>
</dbReference>
<keyword evidence="4" id="KW-0808">Transferase</keyword>
<dbReference type="Gene3D" id="3.30.450.20">
    <property type="entry name" value="PAS domain"/>
    <property type="match status" value="1"/>
</dbReference>
<dbReference type="PANTHER" id="PTHR43065">
    <property type="entry name" value="SENSOR HISTIDINE KINASE"/>
    <property type="match status" value="1"/>
</dbReference>
<dbReference type="Gene3D" id="3.30.565.10">
    <property type="entry name" value="Histidine kinase-like ATPase, C-terminal domain"/>
    <property type="match status" value="1"/>
</dbReference>
<feature type="transmembrane region" description="Helical" evidence="10">
    <location>
        <begin position="179"/>
        <end position="202"/>
    </location>
</feature>
<dbReference type="Pfam" id="PF00072">
    <property type="entry name" value="Response_reg"/>
    <property type="match status" value="2"/>
</dbReference>
<dbReference type="SUPFAM" id="SSF55785">
    <property type="entry name" value="PYP-like sensor domain (PAS domain)"/>
    <property type="match status" value="1"/>
</dbReference>
<dbReference type="PROSITE" id="PS50109">
    <property type="entry name" value="HIS_KIN"/>
    <property type="match status" value="1"/>
</dbReference>
<dbReference type="Pfam" id="PF08448">
    <property type="entry name" value="PAS_4"/>
    <property type="match status" value="1"/>
</dbReference>
<evidence type="ECO:0000256" key="6">
    <source>
        <dbReference type="ARBA" id="ARBA00022777"/>
    </source>
</evidence>
<dbReference type="InterPro" id="IPR013656">
    <property type="entry name" value="PAS_4"/>
</dbReference>
<dbReference type="GO" id="GO:0005524">
    <property type="term" value="F:ATP binding"/>
    <property type="evidence" value="ECO:0007669"/>
    <property type="project" value="UniProtKB-KW"/>
</dbReference>
<dbReference type="InterPro" id="IPR003661">
    <property type="entry name" value="HisK_dim/P_dom"/>
</dbReference>
<dbReference type="Pfam" id="PF05227">
    <property type="entry name" value="CHASE3"/>
    <property type="match status" value="1"/>
</dbReference>
<evidence type="ECO:0000313" key="14">
    <source>
        <dbReference type="EMBL" id="ATQ41940.1"/>
    </source>
</evidence>
<dbReference type="InterPro" id="IPR004358">
    <property type="entry name" value="Sig_transdc_His_kin-like_C"/>
</dbReference>
<evidence type="ECO:0000256" key="4">
    <source>
        <dbReference type="ARBA" id="ARBA00022679"/>
    </source>
</evidence>
<evidence type="ECO:0000256" key="5">
    <source>
        <dbReference type="ARBA" id="ARBA00022741"/>
    </source>
</evidence>
<dbReference type="CDD" id="cd19410">
    <property type="entry name" value="HK9-like_sensor"/>
    <property type="match status" value="1"/>
</dbReference>
<dbReference type="InterPro" id="IPR003594">
    <property type="entry name" value="HATPase_dom"/>
</dbReference>
<dbReference type="OrthoDB" id="7284568at2"/>
<dbReference type="Pfam" id="PF00512">
    <property type="entry name" value="HisKA"/>
    <property type="match status" value="1"/>
</dbReference>
<protein>
    <recommendedName>
        <fullName evidence="2">histidine kinase</fullName>
        <ecNumber evidence="2">2.7.13.3</ecNumber>
    </recommendedName>
</protein>
<evidence type="ECO:0000259" key="11">
    <source>
        <dbReference type="PROSITE" id="PS50109"/>
    </source>
</evidence>
<feature type="modified residue" description="4-aspartylphosphate" evidence="9">
    <location>
        <position position="779"/>
    </location>
</feature>
<evidence type="ECO:0000259" key="13">
    <source>
        <dbReference type="PROSITE" id="PS50113"/>
    </source>
</evidence>
<accession>A0A2D2AVA6</accession>
<dbReference type="InterPro" id="IPR036097">
    <property type="entry name" value="HisK_dim/P_sf"/>
</dbReference>
<evidence type="ECO:0000259" key="12">
    <source>
        <dbReference type="PROSITE" id="PS50110"/>
    </source>
</evidence>
<dbReference type="PRINTS" id="PR00344">
    <property type="entry name" value="BCTRLSENSOR"/>
</dbReference>
<dbReference type="RefSeq" id="WP_099621196.1">
    <property type="nucleotide sequence ID" value="NZ_CP024201.1"/>
</dbReference>
<dbReference type="SMART" id="SM00388">
    <property type="entry name" value="HisKA"/>
    <property type="match status" value="1"/>
</dbReference>
<sequence length="839" mass="90644">MSRRLIFVPIALIVLLALLTGYSAFNHIAALRLSQQQVNHAHRVMETTQGLFSRIQDAETGQRGYLLTGQREYLTPWRKAVAAIPAEVAQLRALVADNPDQMERVGQMEAALALRLEVLRETVDAMDHGDAQTAHSLVRSGRGKVLMDQLRAINAQILAEERRLLAIRQAQADADERRGLALTLGVGGLALVGLVLAVLALARANRDMSRALGERDAADAARRESDALVRAVFENIPDYLYTFDITPDRRFLVGDFNPALAKLLGDEVESYRGREVLEVFPVLGPRLLATYERVLAAGRALVMRDAMELPGGERVSWESILAPVYDAAGRPTRIVGSSRDISERERAEEQARRSQRMEAVGQLTGGVAHDFNNLLQVIRANLEMVERSLTDAKLRGRLQNALHASDRAADLTRQLLAFARRQPLEPQVVNLGRMVGEMAELLRRTLGESIEVETVLAGGLWNTVADPTQVESALLNLAINARDAMDGGGRLTVELANAALDDGYAARNHDVAPGQYVMLAVSDTGTGMSREVLARVFEPFFTTKGEGKGTGLGLSMVYGFVKQSKGHIQIYSEPGQGTTVKIYLPRTRKAEPAAPAIERLDEGRGEIVLVVEDEEAVREAACAMLVELGYGCLQADGPASALALLNGEARIDLLFTDVVMPGDMKTPAFVAEAQRLRPGLPVVYTSGYTENAIVHHGRLDDGVALLSKPYGKADLARKIAAGLRTGRSVVLIVEDEALVRTAAVEMAIELGFGVIEAADASEALAFLESDARIDVLLSDVGLPGMKGDELIRRAAAMRPGLRLVVASGYSPDPVTAPSDGVLTLDKPYDVAALARALGA</sequence>
<dbReference type="InterPro" id="IPR000014">
    <property type="entry name" value="PAS"/>
</dbReference>
<keyword evidence="10" id="KW-1133">Transmembrane helix</keyword>
<keyword evidence="8" id="KW-0902">Two-component regulatory system</keyword>
<dbReference type="Proteomes" id="UP000228945">
    <property type="component" value="Chromosome"/>
</dbReference>
<feature type="domain" description="PAC" evidence="13">
    <location>
        <begin position="299"/>
        <end position="353"/>
    </location>
</feature>
<keyword evidence="3 9" id="KW-0597">Phosphoprotein</keyword>
<dbReference type="PROSITE" id="PS50110">
    <property type="entry name" value="RESPONSE_REGULATORY"/>
    <property type="match status" value="2"/>
</dbReference>
<proteinExistence type="predicted"/>
<evidence type="ECO:0000313" key="15">
    <source>
        <dbReference type="Proteomes" id="UP000228945"/>
    </source>
</evidence>
<keyword evidence="15" id="KW-1185">Reference proteome</keyword>
<dbReference type="Gene3D" id="1.10.287.130">
    <property type="match status" value="1"/>
</dbReference>
<dbReference type="KEGG" id="cmb:CSW64_05705"/>
<dbReference type="SMART" id="SM00448">
    <property type="entry name" value="REC"/>
    <property type="match status" value="2"/>
</dbReference>
<dbReference type="CDD" id="cd16919">
    <property type="entry name" value="HATPase_CckA-like"/>
    <property type="match status" value="1"/>
</dbReference>
<keyword evidence="5" id="KW-0547">Nucleotide-binding</keyword>
<dbReference type="InterPro" id="IPR000700">
    <property type="entry name" value="PAS-assoc_C"/>
</dbReference>
<evidence type="ECO:0000256" key="8">
    <source>
        <dbReference type="ARBA" id="ARBA00023012"/>
    </source>
</evidence>
<gene>
    <name evidence="14" type="ORF">CSW64_05705</name>
</gene>
<keyword evidence="10" id="KW-0812">Transmembrane</keyword>
<keyword evidence="10" id="KW-0472">Membrane</keyword>
<dbReference type="GO" id="GO:0000155">
    <property type="term" value="F:phosphorelay sensor kinase activity"/>
    <property type="evidence" value="ECO:0007669"/>
    <property type="project" value="InterPro"/>
</dbReference>
<feature type="domain" description="Response regulatory" evidence="12">
    <location>
        <begin position="607"/>
        <end position="723"/>
    </location>
</feature>
<dbReference type="CDD" id="cd00082">
    <property type="entry name" value="HisKA"/>
    <property type="match status" value="1"/>
</dbReference>
<keyword evidence="7" id="KW-0067">ATP-binding</keyword>
<dbReference type="SMART" id="SM00387">
    <property type="entry name" value="HATPase_c"/>
    <property type="match status" value="1"/>
</dbReference>
<evidence type="ECO:0000256" key="9">
    <source>
        <dbReference type="PROSITE-ProRule" id="PRU00169"/>
    </source>
</evidence>
<evidence type="ECO:0000256" key="2">
    <source>
        <dbReference type="ARBA" id="ARBA00012438"/>
    </source>
</evidence>
<dbReference type="InterPro" id="IPR035965">
    <property type="entry name" value="PAS-like_dom_sf"/>
</dbReference>
<dbReference type="SUPFAM" id="SSF52172">
    <property type="entry name" value="CheY-like"/>
    <property type="match status" value="2"/>
</dbReference>
<dbReference type="EMBL" id="CP024201">
    <property type="protein sequence ID" value="ATQ41940.1"/>
    <property type="molecule type" value="Genomic_DNA"/>
</dbReference>
<evidence type="ECO:0000256" key="1">
    <source>
        <dbReference type="ARBA" id="ARBA00000085"/>
    </source>
</evidence>
<dbReference type="InterPro" id="IPR007891">
    <property type="entry name" value="CHASE3"/>
</dbReference>
<keyword evidence="6" id="KW-0418">Kinase</keyword>
<name>A0A2D2AVA6_9CAUL</name>
<dbReference type="AlphaFoldDB" id="A0A2D2AVA6"/>
<reference evidence="14 15" key="1">
    <citation type="submission" date="2017-10" db="EMBL/GenBank/DDBJ databases">
        <title>Genome sequence of Caulobacter mirabilis FWC38.</title>
        <authorList>
            <person name="Fiebig A."/>
            <person name="Crosson S."/>
        </authorList>
    </citation>
    <scope>NUCLEOTIDE SEQUENCE [LARGE SCALE GENOMIC DNA]</scope>
    <source>
        <strain evidence="14 15">FWC 38</strain>
    </source>
</reference>
<feature type="domain" description="Response regulatory" evidence="12">
    <location>
        <begin position="729"/>
        <end position="839"/>
    </location>
</feature>
<dbReference type="Gene3D" id="3.40.50.2300">
    <property type="match status" value="2"/>
</dbReference>
<evidence type="ECO:0000256" key="3">
    <source>
        <dbReference type="ARBA" id="ARBA00022553"/>
    </source>
</evidence>
<dbReference type="SUPFAM" id="SSF47384">
    <property type="entry name" value="Homodimeric domain of signal transducing histidine kinase"/>
    <property type="match status" value="1"/>
</dbReference>
<dbReference type="CDD" id="cd00130">
    <property type="entry name" value="PAS"/>
    <property type="match status" value="1"/>
</dbReference>
<dbReference type="InterPro" id="IPR005467">
    <property type="entry name" value="His_kinase_dom"/>
</dbReference>
<evidence type="ECO:0000256" key="7">
    <source>
        <dbReference type="ARBA" id="ARBA00022840"/>
    </source>
</evidence>
<dbReference type="InterPro" id="IPR011006">
    <property type="entry name" value="CheY-like_superfamily"/>
</dbReference>
<dbReference type="NCBIfam" id="TIGR00229">
    <property type="entry name" value="sensory_box"/>
    <property type="match status" value="1"/>
</dbReference>
<dbReference type="Pfam" id="PF02518">
    <property type="entry name" value="HATPase_c"/>
    <property type="match status" value="1"/>
</dbReference>
<dbReference type="InterPro" id="IPR036890">
    <property type="entry name" value="HATPase_C_sf"/>
</dbReference>
<feature type="domain" description="Histidine kinase" evidence="11">
    <location>
        <begin position="366"/>
        <end position="588"/>
    </location>
</feature>
<dbReference type="EC" id="2.7.13.3" evidence="2"/>
<comment type="catalytic activity">
    <reaction evidence="1">
        <text>ATP + protein L-histidine = ADP + protein N-phospho-L-histidine.</text>
        <dbReference type="EC" id="2.7.13.3"/>
    </reaction>
</comment>
<evidence type="ECO:0000256" key="10">
    <source>
        <dbReference type="SAM" id="Phobius"/>
    </source>
</evidence>
<dbReference type="InterPro" id="IPR001789">
    <property type="entry name" value="Sig_transdc_resp-reg_receiver"/>
</dbReference>
<dbReference type="SUPFAM" id="SSF55874">
    <property type="entry name" value="ATPase domain of HSP90 chaperone/DNA topoisomerase II/histidine kinase"/>
    <property type="match status" value="1"/>
</dbReference>